<keyword evidence="2 9" id="KW-0245">EGF-like domain</keyword>
<evidence type="ECO:0000256" key="10">
    <source>
        <dbReference type="SAM" id="Phobius"/>
    </source>
</evidence>
<evidence type="ECO:0000256" key="6">
    <source>
        <dbReference type="ARBA" id="ARBA00023136"/>
    </source>
</evidence>
<feature type="disulfide bond" evidence="9">
    <location>
        <begin position="99"/>
        <end position="108"/>
    </location>
</feature>
<name>A0A8C5A8N4_GADMO</name>
<reference evidence="12" key="1">
    <citation type="submission" date="2025-08" db="UniProtKB">
        <authorList>
            <consortium name="Ensembl"/>
        </authorList>
    </citation>
    <scope>IDENTIFICATION</scope>
</reference>
<comment type="caution">
    <text evidence="9">Lacks conserved residue(s) required for the propagation of feature annotation.</text>
</comment>
<evidence type="ECO:0000256" key="7">
    <source>
        <dbReference type="ARBA" id="ARBA00023157"/>
    </source>
</evidence>
<evidence type="ECO:0000256" key="1">
    <source>
        <dbReference type="ARBA" id="ARBA00004479"/>
    </source>
</evidence>
<feature type="domain" description="EGF-like" evidence="11">
    <location>
        <begin position="68"/>
        <end position="109"/>
    </location>
</feature>
<feature type="disulfide bond" evidence="9">
    <location>
        <begin position="80"/>
        <end position="97"/>
    </location>
</feature>
<keyword evidence="7 9" id="KW-1015">Disulfide bond</keyword>
<keyword evidence="6 10" id="KW-0472">Membrane</keyword>
<dbReference type="PROSITE" id="PS00022">
    <property type="entry name" value="EGF_1"/>
    <property type="match status" value="1"/>
</dbReference>
<dbReference type="OMA" id="CMYPQDS"/>
<keyword evidence="3 10" id="KW-0812">Transmembrane</keyword>
<evidence type="ECO:0000256" key="9">
    <source>
        <dbReference type="PROSITE-ProRule" id="PRU00076"/>
    </source>
</evidence>
<evidence type="ECO:0000256" key="2">
    <source>
        <dbReference type="ARBA" id="ARBA00022536"/>
    </source>
</evidence>
<dbReference type="PROSITE" id="PS50026">
    <property type="entry name" value="EGF_3"/>
    <property type="match status" value="1"/>
</dbReference>
<evidence type="ECO:0000256" key="3">
    <source>
        <dbReference type="ARBA" id="ARBA00022692"/>
    </source>
</evidence>
<dbReference type="GeneID" id="115554251"/>
<reference evidence="12" key="2">
    <citation type="submission" date="2025-09" db="UniProtKB">
        <authorList>
            <consortium name="Ensembl"/>
        </authorList>
    </citation>
    <scope>IDENTIFICATION</scope>
</reference>
<dbReference type="RefSeq" id="XP_030226770.1">
    <property type="nucleotide sequence ID" value="XM_030370910.1"/>
</dbReference>
<accession>A0A8C5A8N4</accession>
<comment type="subcellular location">
    <subcellularLocation>
        <location evidence="1">Membrane</location>
        <topology evidence="1">Single-pass type I membrane protein</topology>
    </subcellularLocation>
</comment>
<protein>
    <submittedName>
        <fullName evidence="12">Epigen-like</fullName>
    </submittedName>
</protein>
<keyword evidence="5" id="KW-0339">Growth factor</keyword>
<dbReference type="Gene3D" id="2.10.25.10">
    <property type="entry name" value="Laminin"/>
    <property type="match status" value="1"/>
</dbReference>
<dbReference type="SUPFAM" id="SSF57196">
    <property type="entry name" value="EGF/Laminin"/>
    <property type="match status" value="1"/>
</dbReference>
<sequence>MWTSGQAPTVNAMVSTVGGLIFLATVGQNIRLADGLKHPTLEPSPSDLMPITHAANNSTRAPPVLRMHHAPCREEHATFCFNEGRCMYPQDMENPSCICRASYGGPRCLSLMTKAYIVTDYETVVGICTAVFFFILFLILALWWIRKRCIKKSPQKYAGPETAV</sequence>
<organism evidence="12 13">
    <name type="scientific">Gadus morhua</name>
    <name type="common">Atlantic cod</name>
    <dbReference type="NCBI Taxonomy" id="8049"/>
    <lineage>
        <taxon>Eukaryota</taxon>
        <taxon>Metazoa</taxon>
        <taxon>Chordata</taxon>
        <taxon>Craniata</taxon>
        <taxon>Vertebrata</taxon>
        <taxon>Euteleostomi</taxon>
        <taxon>Actinopterygii</taxon>
        <taxon>Neopterygii</taxon>
        <taxon>Teleostei</taxon>
        <taxon>Neoteleostei</taxon>
        <taxon>Acanthomorphata</taxon>
        <taxon>Zeiogadaria</taxon>
        <taxon>Gadariae</taxon>
        <taxon>Gadiformes</taxon>
        <taxon>Gadoidei</taxon>
        <taxon>Gadidae</taxon>
        <taxon>Gadus</taxon>
    </lineage>
</organism>
<gene>
    <name evidence="12" type="primary">LOC115554251</name>
</gene>
<evidence type="ECO:0000313" key="13">
    <source>
        <dbReference type="Proteomes" id="UP000694546"/>
    </source>
</evidence>
<dbReference type="GO" id="GO:0045840">
    <property type="term" value="P:positive regulation of mitotic nuclear division"/>
    <property type="evidence" value="ECO:0007669"/>
    <property type="project" value="TreeGrafter"/>
</dbReference>
<evidence type="ECO:0000256" key="4">
    <source>
        <dbReference type="ARBA" id="ARBA00022989"/>
    </source>
</evidence>
<evidence type="ECO:0000256" key="8">
    <source>
        <dbReference type="ARBA" id="ARBA00023180"/>
    </source>
</evidence>
<proteinExistence type="predicted"/>
<dbReference type="GeneTree" id="ENSGT00730000113053"/>
<keyword evidence="8" id="KW-0325">Glycoprotein</keyword>
<dbReference type="PANTHER" id="PTHR10740:SF10">
    <property type="entry name" value="EPIGEN"/>
    <property type="match status" value="1"/>
</dbReference>
<dbReference type="GO" id="GO:0008284">
    <property type="term" value="P:positive regulation of cell population proliferation"/>
    <property type="evidence" value="ECO:0007669"/>
    <property type="project" value="TreeGrafter"/>
</dbReference>
<evidence type="ECO:0000256" key="5">
    <source>
        <dbReference type="ARBA" id="ARBA00023030"/>
    </source>
</evidence>
<dbReference type="GO" id="GO:0008083">
    <property type="term" value="F:growth factor activity"/>
    <property type="evidence" value="ECO:0007669"/>
    <property type="project" value="UniProtKB-KW"/>
</dbReference>
<dbReference type="InterPro" id="IPR000742">
    <property type="entry name" value="EGF"/>
</dbReference>
<dbReference type="AlphaFoldDB" id="A0A8C5A8N4"/>
<dbReference type="GO" id="GO:0005154">
    <property type="term" value="F:epidermal growth factor receptor binding"/>
    <property type="evidence" value="ECO:0007669"/>
    <property type="project" value="TreeGrafter"/>
</dbReference>
<evidence type="ECO:0000259" key="11">
    <source>
        <dbReference type="PROSITE" id="PS50026"/>
    </source>
</evidence>
<dbReference type="GO" id="GO:0005615">
    <property type="term" value="C:extracellular space"/>
    <property type="evidence" value="ECO:0007669"/>
    <property type="project" value="TreeGrafter"/>
</dbReference>
<dbReference type="OrthoDB" id="9411915at2759"/>
<keyword evidence="4 10" id="KW-1133">Transmembrane helix</keyword>
<keyword evidence="13" id="KW-1185">Reference proteome</keyword>
<dbReference type="Proteomes" id="UP000694546">
    <property type="component" value="Chromosome 11"/>
</dbReference>
<dbReference type="GO" id="GO:0016020">
    <property type="term" value="C:membrane"/>
    <property type="evidence" value="ECO:0007669"/>
    <property type="project" value="UniProtKB-SubCell"/>
</dbReference>
<dbReference type="GO" id="GO:0007173">
    <property type="term" value="P:epidermal growth factor receptor signaling pathway"/>
    <property type="evidence" value="ECO:0007669"/>
    <property type="project" value="TreeGrafter"/>
</dbReference>
<feature type="transmembrane region" description="Helical" evidence="10">
    <location>
        <begin position="124"/>
        <end position="145"/>
    </location>
</feature>
<dbReference type="PANTHER" id="PTHR10740">
    <property type="entry name" value="TRANSFORMING GROWTH FACTOR ALPHA"/>
    <property type="match status" value="1"/>
</dbReference>
<evidence type="ECO:0000313" key="12">
    <source>
        <dbReference type="Ensembl" id="ENSGMOP00000028570.1"/>
    </source>
</evidence>
<dbReference type="Ensembl" id="ENSGMOT00000053492.1">
    <property type="protein sequence ID" value="ENSGMOP00000028570.1"/>
    <property type="gene ID" value="ENSGMOG00000034529.1"/>
</dbReference>